<dbReference type="GO" id="GO:0009272">
    <property type="term" value="P:fungal-type cell wall biogenesis"/>
    <property type="evidence" value="ECO:0007669"/>
    <property type="project" value="TreeGrafter"/>
</dbReference>
<name>A0AAJ0D1I9_9HYPO</name>
<evidence type="ECO:0000256" key="1">
    <source>
        <dbReference type="ARBA" id="ARBA00001452"/>
    </source>
</evidence>
<keyword evidence="7" id="KW-0472">Membrane</keyword>
<dbReference type="PANTHER" id="PTHR12145:SF36">
    <property type="entry name" value="MANNAN ENDO-1,6-ALPHA-MANNOSIDASE DCW1"/>
    <property type="match status" value="1"/>
</dbReference>
<proteinExistence type="inferred from homology"/>
<dbReference type="InterPro" id="IPR008928">
    <property type="entry name" value="6-hairpin_glycosidase_sf"/>
</dbReference>
<keyword evidence="5 12" id="KW-0732">Signal</keyword>
<comment type="caution">
    <text evidence="13">The sequence shown here is derived from an EMBL/GenBank/DDBJ whole genome shotgun (WGS) entry which is preliminary data.</text>
</comment>
<dbReference type="Pfam" id="PF03663">
    <property type="entry name" value="Glyco_hydro_76"/>
    <property type="match status" value="1"/>
</dbReference>
<feature type="signal peptide" evidence="12">
    <location>
        <begin position="1"/>
        <end position="23"/>
    </location>
</feature>
<keyword evidence="14" id="KW-1185">Reference proteome</keyword>
<evidence type="ECO:0000256" key="5">
    <source>
        <dbReference type="ARBA" id="ARBA00022729"/>
    </source>
</evidence>
<accession>A0AAJ0D1I9</accession>
<evidence type="ECO:0000256" key="2">
    <source>
        <dbReference type="ARBA" id="ARBA00004308"/>
    </source>
</evidence>
<evidence type="ECO:0000256" key="12">
    <source>
        <dbReference type="SAM" id="SignalP"/>
    </source>
</evidence>
<comment type="subcellular location">
    <subcellularLocation>
        <location evidence="2">Endomembrane system</location>
    </subcellularLocation>
</comment>
<dbReference type="Gene3D" id="1.50.10.20">
    <property type="match status" value="1"/>
</dbReference>
<evidence type="ECO:0000256" key="11">
    <source>
        <dbReference type="SAM" id="MobiDB-lite"/>
    </source>
</evidence>
<dbReference type="GO" id="GO:0008496">
    <property type="term" value="F:mannan endo-1,6-alpha-mannosidase activity"/>
    <property type="evidence" value="ECO:0007669"/>
    <property type="project" value="UniProtKB-UniRule"/>
</dbReference>
<keyword evidence="8" id="KW-0325">Glycoprotein</keyword>
<evidence type="ECO:0000256" key="3">
    <source>
        <dbReference type="ARBA" id="ARBA00009699"/>
    </source>
</evidence>
<sequence>MKSILSLCATSLAIVSLAGRGAAAAKSQFSLESNDDIKKTTSSLAHDVLQFYQGNQTGHTPGLLAEGVSRAVDYFWYESGAMWGILLDYWSYTGDSTYNDLITQGLLWQAGDKNDFLPQNVTAKVGNDDQGFWAMAAMIAAERGFPNPPAGKVSWVKLVENVVNEMALRYDGATCGGGLRWQIFQFSNGYQYKNSISNGMFFTLAARMARFTGNSTYADLADKTWTWMEKVGLLDPETYSIYDGAQTADNCTKPAKFEFSNVNALFAMGSAYMYNHTNGGSEWQARLTNLTAHGLKQFFPKGVAVETSCEGAKTCTPDMLLMKGFTHQWYSNAMQVAPFLVDRVYPVLKSSAEAAVAQCTGSERQGQGGRQCGFSWANGTYDGMGGRAETEMSVLAAAQGLLVKGAKGPLTAKTADDTPGNGNGTGNANGTEKGQGKSGGDSAGGRVEMSIGVGVLSAAVVLLSTCM</sequence>
<evidence type="ECO:0000256" key="9">
    <source>
        <dbReference type="ARBA" id="ARBA00023295"/>
    </source>
</evidence>
<dbReference type="GO" id="GO:0012505">
    <property type="term" value="C:endomembrane system"/>
    <property type="evidence" value="ECO:0007669"/>
    <property type="project" value="UniProtKB-SubCell"/>
</dbReference>
<dbReference type="EMBL" id="JASWJB010000002">
    <property type="protein sequence ID" value="KAK2616830.1"/>
    <property type="molecule type" value="Genomic_DNA"/>
</dbReference>
<evidence type="ECO:0000313" key="14">
    <source>
        <dbReference type="Proteomes" id="UP001251528"/>
    </source>
</evidence>
<dbReference type="FunFam" id="1.50.10.20:FF:000006">
    <property type="entry name" value="Mannan endo-1,6-alpha-mannosidase"/>
    <property type="match status" value="1"/>
</dbReference>
<dbReference type="InterPro" id="IPR005198">
    <property type="entry name" value="Glyco_hydro_76"/>
</dbReference>
<dbReference type="PANTHER" id="PTHR12145">
    <property type="entry name" value="MANNAN ENDO-1,6-ALPHA-MANNOSIDASE DCW1"/>
    <property type="match status" value="1"/>
</dbReference>
<protein>
    <recommendedName>
        <fullName evidence="4 10">Mannan endo-1,6-alpha-mannosidase</fullName>
        <ecNumber evidence="4 10">3.2.1.101</ecNumber>
    </recommendedName>
</protein>
<evidence type="ECO:0000256" key="8">
    <source>
        <dbReference type="ARBA" id="ARBA00023180"/>
    </source>
</evidence>
<keyword evidence="6 10" id="KW-0378">Hydrolase</keyword>
<dbReference type="AlphaFoldDB" id="A0AAJ0D1I9"/>
<evidence type="ECO:0000256" key="6">
    <source>
        <dbReference type="ARBA" id="ARBA00022801"/>
    </source>
</evidence>
<evidence type="ECO:0000256" key="4">
    <source>
        <dbReference type="ARBA" id="ARBA00012350"/>
    </source>
</evidence>
<gene>
    <name evidence="13" type="ORF">QQS21_000207</name>
</gene>
<feature type="chain" id="PRO_5042616087" description="Mannan endo-1,6-alpha-mannosidase" evidence="12">
    <location>
        <begin position="24"/>
        <end position="467"/>
    </location>
</feature>
<dbReference type="GO" id="GO:0016052">
    <property type="term" value="P:carbohydrate catabolic process"/>
    <property type="evidence" value="ECO:0007669"/>
    <property type="project" value="InterPro"/>
</dbReference>
<dbReference type="InterPro" id="IPR014480">
    <property type="entry name" value="Mannan-1_6-alpha_mannosidase"/>
</dbReference>
<organism evidence="13 14">
    <name type="scientific">Conoideocrella luteorostrata</name>
    <dbReference type="NCBI Taxonomy" id="1105319"/>
    <lineage>
        <taxon>Eukaryota</taxon>
        <taxon>Fungi</taxon>
        <taxon>Dikarya</taxon>
        <taxon>Ascomycota</taxon>
        <taxon>Pezizomycotina</taxon>
        <taxon>Sordariomycetes</taxon>
        <taxon>Hypocreomycetidae</taxon>
        <taxon>Hypocreales</taxon>
        <taxon>Clavicipitaceae</taxon>
        <taxon>Conoideocrella</taxon>
    </lineage>
</organism>
<comment type="catalytic activity">
    <reaction evidence="1 10">
        <text>Random hydrolysis of (1-&gt;6)-alpha-D-mannosidic linkages in unbranched (1-&gt;6)-mannans.</text>
        <dbReference type="EC" id="3.2.1.101"/>
    </reaction>
</comment>
<feature type="region of interest" description="Disordered" evidence="11">
    <location>
        <begin position="410"/>
        <end position="443"/>
    </location>
</feature>
<keyword evidence="9 10" id="KW-0326">Glycosidase</keyword>
<reference evidence="13" key="1">
    <citation type="submission" date="2023-06" db="EMBL/GenBank/DDBJ databases">
        <title>Conoideocrella luteorostrata (Hypocreales: Clavicipitaceae), a potential biocontrol fungus for elongate hemlock scale in United States Christmas tree production areas.</title>
        <authorList>
            <person name="Barrett H."/>
            <person name="Lovett B."/>
            <person name="Macias A.M."/>
            <person name="Stajich J.E."/>
            <person name="Kasson M.T."/>
        </authorList>
    </citation>
    <scope>NUCLEOTIDE SEQUENCE</scope>
    <source>
        <strain evidence="13">ARSEF 14590</strain>
    </source>
</reference>
<dbReference type="SUPFAM" id="SSF48208">
    <property type="entry name" value="Six-hairpin glycosidases"/>
    <property type="match status" value="1"/>
</dbReference>
<dbReference type="Proteomes" id="UP001251528">
    <property type="component" value="Unassembled WGS sequence"/>
</dbReference>
<comment type="similarity">
    <text evidence="3 10">Belongs to the glycosyl hydrolase 76 family.</text>
</comment>
<dbReference type="PIRSF" id="PIRSF016302">
    <property type="entry name" value="Man_a_manosd"/>
    <property type="match status" value="1"/>
</dbReference>
<evidence type="ECO:0000256" key="10">
    <source>
        <dbReference type="PIRNR" id="PIRNR016302"/>
    </source>
</evidence>
<dbReference type="EC" id="3.2.1.101" evidence="4 10"/>
<evidence type="ECO:0000313" key="13">
    <source>
        <dbReference type="EMBL" id="KAK2616830.1"/>
    </source>
</evidence>
<evidence type="ECO:0000256" key="7">
    <source>
        <dbReference type="ARBA" id="ARBA00023136"/>
    </source>
</evidence>